<dbReference type="STRING" id="1317125.SAMN05444128_2924"/>
<dbReference type="InterPro" id="IPR021279">
    <property type="entry name" value="DUF2721"/>
</dbReference>
<dbReference type="AlphaFoldDB" id="A0A1R3XM21"/>
<dbReference type="Proteomes" id="UP000187181">
    <property type="component" value="Unassembled WGS sequence"/>
</dbReference>
<evidence type="ECO:0000313" key="1">
    <source>
        <dbReference type="EMBL" id="SIT92699.1"/>
    </source>
</evidence>
<dbReference type="Pfam" id="PF11026">
    <property type="entry name" value="DUF2721"/>
    <property type="match status" value="1"/>
</dbReference>
<evidence type="ECO:0000313" key="2">
    <source>
        <dbReference type="Proteomes" id="UP000187181"/>
    </source>
</evidence>
<keyword evidence="2" id="KW-1185">Reference proteome</keyword>
<dbReference type="RefSeq" id="WP_244554718.1">
    <property type="nucleotide sequence ID" value="NZ_FTPP01000002.1"/>
</dbReference>
<proteinExistence type="predicted"/>
<dbReference type="EMBL" id="FTPP01000002">
    <property type="protein sequence ID" value="SIT92699.1"/>
    <property type="molecule type" value="Genomic_DNA"/>
</dbReference>
<sequence>MLILFAGYSTVGKYTFGLSLSLLIISLAPALREIRISVKSLELELDDFEETSAP</sequence>
<reference evidence="2" key="1">
    <citation type="submission" date="2017-01" db="EMBL/GenBank/DDBJ databases">
        <authorList>
            <person name="Varghese N."/>
            <person name="Submissions S."/>
        </authorList>
    </citation>
    <scope>NUCLEOTIDE SEQUENCE [LARGE SCALE GENOMIC DNA]</scope>
    <source>
        <strain evidence="2">LP100</strain>
    </source>
</reference>
<name>A0A1R3XM21_9BACT</name>
<organism evidence="1 2">
    <name type="scientific">Pontibacter indicus</name>
    <dbReference type="NCBI Taxonomy" id="1317125"/>
    <lineage>
        <taxon>Bacteria</taxon>
        <taxon>Pseudomonadati</taxon>
        <taxon>Bacteroidota</taxon>
        <taxon>Cytophagia</taxon>
        <taxon>Cytophagales</taxon>
        <taxon>Hymenobacteraceae</taxon>
        <taxon>Pontibacter</taxon>
    </lineage>
</organism>
<gene>
    <name evidence="1" type="ORF">SAMN05444128_2924</name>
</gene>
<accession>A0A1R3XM21</accession>
<protein>
    <submittedName>
        <fullName evidence="1">Uncharacterized protein</fullName>
    </submittedName>
</protein>